<evidence type="ECO:0000313" key="3">
    <source>
        <dbReference type="Proteomes" id="UP000652755"/>
    </source>
</evidence>
<keyword evidence="3" id="KW-1185">Reference proteome</keyword>
<gene>
    <name evidence="2" type="ORF">H7U22_17915</name>
</gene>
<evidence type="ECO:0000259" key="1">
    <source>
        <dbReference type="Pfam" id="PF02872"/>
    </source>
</evidence>
<dbReference type="PRINTS" id="PR01607">
    <property type="entry name" value="APYRASEFAMLY"/>
</dbReference>
<feature type="domain" description="5'-Nucleotidase C-terminal" evidence="1">
    <location>
        <begin position="67"/>
        <end position="208"/>
    </location>
</feature>
<proteinExistence type="predicted"/>
<dbReference type="Gene3D" id="3.90.780.10">
    <property type="entry name" value="5'-Nucleotidase, C-terminal domain"/>
    <property type="match status" value="1"/>
</dbReference>
<dbReference type="PANTHER" id="PTHR11575">
    <property type="entry name" value="5'-NUCLEOTIDASE-RELATED"/>
    <property type="match status" value="1"/>
</dbReference>
<name>A0ABR7KW23_9SPHI</name>
<dbReference type="Pfam" id="PF02872">
    <property type="entry name" value="5_nucleotid_C"/>
    <property type="match status" value="1"/>
</dbReference>
<dbReference type="SUPFAM" id="SSF55816">
    <property type="entry name" value="5'-nucleotidase (syn. UDP-sugar hydrolase), C-terminal domain"/>
    <property type="match status" value="1"/>
</dbReference>
<evidence type="ECO:0000313" key="2">
    <source>
        <dbReference type="EMBL" id="MBC6112304.1"/>
    </source>
</evidence>
<accession>A0ABR7KW23</accession>
<organism evidence="2 3">
    <name type="scientific">Pedobacter fastidiosus</name>
    <dbReference type="NCBI Taxonomy" id="2765361"/>
    <lineage>
        <taxon>Bacteria</taxon>
        <taxon>Pseudomonadati</taxon>
        <taxon>Bacteroidota</taxon>
        <taxon>Sphingobacteriia</taxon>
        <taxon>Sphingobacteriales</taxon>
        <taxon>Sphingobacteriaceae</taxon>
        <taxon>Pedobacter</taxon>
    </lineage>
</organism>
<reference evidence="2 3" key="1">
    <citation type="submission" date="2020-08" db="EMBL/GenBank/DDBJ databases">
        <authorList>
            <person name="Sun Q."/>
            <person name="Inoue M."/>
        </authorList>
    </citation>
    <scope>NUCLEOTIDE SEQUENCE [LARGE SCALE GENOMIC DNA]</scope>
    <source>
        <strain evidence="2 3">CCM 8938</strain>
    </source>
</reference>
<dbReference type="InterPro" id="IPR006179">
    <property type="entry name" value="5_nucleotidase/apyrase"/>
</dbReference>
<protein>
    <submittedName>
        <fullName evidence="2">5'-nucleotidase C-terminal domain-containing protein</fullName>
    </submittedName>
</protein>
<sequence>MTKKNLQGWQALLFLPVALLISCKSHFDLVKANRQQYNINTNVSADSAIIKTYLPYKQKMDAEMNAVIGKTDTVLFKGKGAESTLGNFFADACLSEGKKIDPNIDFAMPSTNGGLRNSLPKGNLMLSNVFELMPFENELLVLRLKGTDLQEILKFIAQSGGQPVSGITMNIKDKTATAVMIGGKPFDLGKTYSILTSDYIAGGGDDSFGMQHPIEKKVLGLKVRDALIKYIKNQTSEGKIITAKLDGRITKN</sequence>
<dbReference type="PANTHER" id="PTHR11575:SF24">
    <property type="entry name" value="5'-NUCLEOTIDASE"/>
    <property type="match status" value="1"/>
</dbReference>
<comment type="caution">
    <text evidence="2">The sequence shown here is derived from an EMBL/GenBank/DDBJ whole genome shotgun (WGS) entry which is preliminary data.</text>
</comment>
<dbReference type="RefSeq" id="WP_187072727.1">
    <property type="nucleotide sequence ID" value="NZ_JACRYL010000018.1"/>
</dbReference>
<dbReference type="PROSITE" id="PS51257">
    <property type="entry name" value="PROKAR_LIPOPROTEIN"/>
    <property type="match status" value="1"/>
</dbReference>
<dbReference type="InterPro" id="IPR008334">
    <property type="entry name" value="5'-Nucleotdase_C"/>
</dbReference>
<dbReference type="Proteomes" id="UP000652755">
    <property type="component" value="Unassembled WGS sequence"/>
</dbReference>
<dbReference type="InterPro" id="IPR036907">
    <property type="entry name" value="5'-Nucleotdase_C_sf"/>
</dbReference>
<dbReference type="EMBL" id="JACRYL010000018">
    <property type="protein sequence ID" value="MBC6112304.1"/>
    <property type="molecule type" value="Genomic_DNA"/>
</dbReference>